<dbReference type="HOGENOM" id="CLU_006451_3_1_10"/>
<organism evidence="4 5">
    <name type="scientific">Hallella multisaccharivorax DSM 17128</name>
    <dbReference type="NCBI Taxonomy" id="688246"/>
    <lineage>
        <taxon>Bacteria</taxon>
        <taxon>Pseudomonadati</taxon>
        <taxon>Bacteroidota</taxon>
        <taxon>Bacteroidia</taxon>
        <taxon>Bacteroidales</taxon>
        <taxon>Prevotellaceae</taxon>
        <taxon>Hallella</taxon>
    </lineage>
</organism>
<dbReference type="PANTHER" id="PTHR23403">
    <property type="entry name" value="TREHALASE"/>
    <property type="match status" value="1"/>
</dbReference>
<sequence length="540" mass="61814">MGNVPTILTFILTMASCFTAMAQSRNVTALALAKPVTSYERPIQLYGRLYKDVMSADSLFGPNKLLSESKSFADAVPRYDANTILADYCRMDTVNLATFITSHFILPTLIEKKFTEKTNIHTTIRELWHFLSCPADTVEPGTRIIMRHPYFVPGGRFREMYYWDSYFSMLGMLADNEHDLVLSMLENFSDCIRQFGFIPNGMRTYYLGRSQPPFFSFMVEDAAVKYGDSILMHYLPDMVAEYQFWMKGADAISESHPCSLRVVRMPEGEILNRYYDNYNTPREEAWRNDVEQAELLREKNPQADIQQLYRNLRAAAESGYDFSSRWMADGRNLYTIQTTDIVPVDLNCLLVHLEMTIARGYRLTGDKTSATRFANAAKMRVKAIREYMWSAGEGFFTDYLLSSRQQSPQLSLAGAYPLYCGVATRQQALRTEKTIKEKFLKKGGVVTTLAHTGQQWDAPNGWAPLQWIVYKGLQHYGRRATAGTLRKRWMETCSKVFSKTGKLLEKYDVERQDLTGGGEYENQTGFGWTNGVYRAMEKGP</sequence>
<feature type="chain" id="PRO_5003380981" evidence="3">
    <location>
        <begin position="23"/>
        <end position="540"/>
    </location>
</feature>
<evidence type="ECO:0000313" key="4">
    <source>
        <dbReference type="EMBL" id="EGN57651.1"/>
    </source>
</evidence>
<keyword evidence="2 4" id="KW-0326">Glycosidase</keyword>
<dbReference type="InterPro" id="IPR008928">
    <property type="entry name" value="6-hairpin_glycosidase_sf"/>
</dbReference>
<feature type="signal peptide" evidence="3">
    <location>
        <begin position="1"/>
        <end position="22"/>
    </location>
</feature>
<keyword evidence="3" id="KW-0732">Signal</keyword>
<dbReference type="InterPro" id="IPR001661">
    <property type="entry name" value="Glyco_hydro_37"/>
</dbReference>
<dbReference type="EMBL" id="GL945017">
    <property type="protein sequence ID" value="EGN57651.1"/>
    <property type="molecule type" value="Genomic_DNA"/>
</dbReference>
<dbReference type="STRING" id="688246.Premu_2265"/>
<protein>
    <submittedName>
        <fullName evidence="4">Alpha,alpha-trehalase</fullName>
        <ecNumber evidence="4">3.2.1.28</ecNumber>
    </submittedName>
</protein>
<evidence type="ECO:0000313" key="5">
    <source>
        <dbReference type="Proteomes" id="UP000002772"/>
    </source>
</evidence>
<dbReference type="AlphaFoldDB" id="F8N8Q6"/>
<dbReference type="PRINTS" id="PR00744">
    <property type="entry name" value="GLHYDRLASE37"/>
</dbReference>
<dbReference type="InterPro" id="IPR018232">
    <property type="entry name" value="Glyco_hydro_37_CS"/>
</dbReference>
<name>F8N8Q6_9BACT</name>
<dbReference type="Pfam" id="PF01204">
    <property type="entry name" value="Trehalase"/>
    <property type="match status" value="1"/>
</dbReference>
<proteinExistence type="predicted"/>
<dbReference type="PROSITE" id="PS00928">
    <property type="entry name" value="TREHALASE_2"/>
    <property type="match status" value="1"/>
</dbReference>
<dbReference type="Proteomes" id="UP000002772">
    <property type="component" value="Unassembled WGS sequence"/>
</dbReference>
<dbReference type="eggNOG" id="COG1626">
    <property type="taxonomic scope" value="Bacteria"/>
</dbReference>
<reference evidence="5" key="1">
    <citation type="journal article" date="2011" name="Stand. Genomic Sci.">
        <title>Non-contiguous finished genome sequence of the opportunistic oral pathogen Prevotella multisaccharivorax type strain (PPPA20).</title>
        <authorList>
            <person name="Pati A."/>
            <person name="Gronow S."/>
            <person name="Lu M."/>
            <person name="Lapidus A."/>
            <person name="Nolan M."/>
            <person name="Lucas S."/>
            <person name="Hammon N."/>
            <person name="Deshpande S."/>
            <person name="Cheng J.F."/>
            <person name="Tapia R."/>
            <person name="Han C."/>
            <person name="Goodwin L."/>
            <person name="Pitluck S."/>
            <person name="Liolios K."/>
            <person name="Pagani I."/>
            <person name="Mavromatis K."/>
            <person name="Mikhailova N."/>
            <person name="Huntemann M."/>
            <person name="Chen A."/>
            <person name="Palaniappan K."/>
            <person name="Land M."/>
            <person name="Hauser L."/>
            <person name="Detter J.C."/>
            <person name="Brambilla E.M."/>
            <person name="Rohde M."/>
            <person name="Goker M."/>
            <person name="Woyke T."/>
            <person name="Bristow J."/>
            <person name="Eisen J.A."/>
            <person name="Markowitz V."/>
            <person name="Hugenholtz P."/>
            <person name="Kyrpides N.C."/>
            <person name="Klenk H.P."/>
            <person name="Ivanova N."/>
        </authorList>
    </citation>
    <scope>NUCLEOTIDE SEQUENCE [LARGE SCALE GENOMIC DNA]</scope>
    <source>
        <strain evidence="5">DSM 17128</strain>
    </source>
</reference>
<dbReference type="PROSITE" id="PS00927">
    <property type="entry name" value="TREHALASE_1"/>
    <property type="match status" value="1"/>
</dbReference>
<dbReference type="RefSeq" id="WP_007575361.1">
    <property type="nucleotide sequence ID" value="NZ_BPTS01000002.1"/>
</dbReference>
<gene>
    <name evidence="4" type="ORF">Premu_2265</name>
</gene>
<keyword evidence="1 4" id="KW-0378">Hydrolase</keyword>
<dbReference type="GO" id="GO:0005993">
    <property type="term" value="P:trehalose catabolic process"/>
    <property type="evidence" value="ECO:0007669"/>
    <property type="project" value="TreeGrafter"/>
</dbReference>
<dbReference type="GO" id="GO:0004555">
    <property type="term" value="F:alpha,alpha-trehalase activity"/>
    <property type="evidence" value="ECO:0007669"/>
    <property type="project" value="UniProtKB-EC"/>
</dbReference>
<dbReference type="PANTHER" id="PTHR23403:SF1">
    <property type="entry name" value="TREHALASE"/>
    <property type="match status" value="1"/>
</dbReference>
<dbReference type="SUPFAM" id="SSF48208">
    <property type="entry name" value="Six-hairpin glycosidases"/>
    <property type="match status" value="1"/>
</dbReference>
<evidence type="ECO:0000256" key="2">
    <source>
        <dbReference type="ARBA" id="ARBA00023295"/>
    </source>
</evidence>
<evidence type="ECO:0000256" key="3">
    <source>
        <dbReference type="SAM" id="SignalP"/>
    </source>
</evidence>
<keyword evidence="5" id="KW-1185">Reference proteome</keyword>
<evidence type="ECO:0000256" key="1">
    <source>
        <dbReference type="ARBA" id="ARBA00022801"/>
    </source>
</evidence>
<accession>F8N8Q6</accession>
<dbReference type="Gene3D" id="1.50.10.10">
    <property type="match status" value="1"/>
</dbReference>
<dbReference type="InterPro" id="IPR012341">
    <property type="entry name" value="6hp_glycosidase-like_sf"/>
</dbReference>
<dbReference type="EC" id="3.2.1.28" evidence="4"/>